<evidence type="ECO:0000256" key="1">
    <source>
        <dbReference type="SAM" id="Coils"/>
    </source>
</evidence>
<keyword evidence="1" id="KW-0175">Coiled coil</keyword>
<reference evidence="3 4" key="1">
    <citation type="submission" date="2023-09" db="EMBL/GenBank/DDBJ databases">
        <title>Genomes of two closely related lineages of the louse Polyplax serrata with different host specificities.</title>
        <authorList>
            <person name="Martinu J."/>
            <person name="Tarabai H."/>
            <person name="Stefka J."/>
            <person name="Hypsa V."/>
        </authorList>
    </citation>
    <scope>NUCLEOTIDE SEQUENCE [LARGE SCALE GENOMIC DNA]</scope>
    <source>
        <strain evidence="3">98ZLc_SE</strain>
    </source>
</reference>
<evidence type="ECO:0000313" key="3">
    <source>
        <dbReference type="EMBL" id="KAK6619846.1"/>
    </source>
</evidence>
<keyword evidence="2" id="KW-0732">Signal</keyword>
<comment type="caution">
    <text evidence="3">The sequence shown here is derived from an EMBL/GenBank/DDBJ whole genome shotgun (WGS) entry which is preliminary data.</text>
</comment>
<accession>A0ABR1AHK9</accession>
<dbReference type="Proteomes" id="UP001359485">
    <property type="component" value="Unassembled WGS sequence"/>
</dbReference>
<dbReference type="EMBL" id="JAWJWF010000048">
    <property type="protein sequence ID" value="KAK6619846.1"/>
    <property type="molecule type" value="Genomic_DNA"/>
</dbReference>
<proteinExistence type="predicted"/>
<sequence length="174" mass="19549">MSLKFGIIFLSLGLVSCDQMSTLTIVTKWVRDMTECGFEAHPTDCLEARTVRQLHGMNSELQSDLNLTKSELNRSAKNLKDDTDEELQSLEVENQDARTALEKKMVESRGLVDEIGDFIVYLTGKILSPFIGGRGDDTSEEEIDHHQKQAVEGRRSLAVCSLVFVLSYCLDELF</sequence>
<evidence type="ECO:0000256" key="2">
    <source>
        <dbReference type="SAM" id="SignalP"/>
    </source>
</evidence>
<dbReference type="PROSITE" id="PS51257">
    <property type="entry name" value="PROKAR_LIPOPROTEIN"/>
    <property type="match status" value="1"/>
</dbReference>
<feature type="coiled-coil region" evidence="1">
    <location>
        <begin position="73"/>
        <end position="107"/>
    </location>
</feature>
<feature type="chain" id="PRO_5046498034" evidence="2">
    <location>
        <begin position="18"/>
        <end position="174"/>
    </location>
</feature>
<gene>
    <name evidence="3" type="ORF">RUM44_006245</name>
</gene>
<evidence type="ECO:0000313" key="4">
    <source>
        <dbReference type="Proteomes" id="UP001359485"/>
    </source>
</evidence>
<name>A0ABR1AHK9_POLSC</name>
<keyword evidence="4" id="KW-1185">Reference proteome</keyword>
<protein>
    <submittedName>
        <fullName evidence="3">Uncharacterized protein</fullName>
    </submittedName>
</protein>
<organism evidence="3 4">
    <name type="scientific">Polyplax serrata</name>
    <name type="common">Common mouse louse</name>
    <dbReference type="NCBI Taxonomy" id="468196"/>
    <lineage>
        <taxon>Eukaryota</taxon>
        <taxon>Metazoa</taxon>
        <taxon>Ecdysozoa</taxon>
        <taxon>Arthropoda</taxon>
        <taxon>Hexapoda</taxon>
        <taxon>Insecta</taxon>
        <taxon>Pterygota</taxon>
        <taxon>Neoptera</taxon>
        <taxon>Paraneoptera</taxon>
        <taxon>Psocodea</taxon>
        <taxon>Troctomorpha</taxon>
        <taxon>Phthiraptera</taxon>
        <taxon>Anoplura</taxon>
        <taxon>Polyplacidae</taxon>
        <taxon>Polyplax</taxon>
    </lineage>
</organism>
<feature type="signal peptide" evidence="2">
    <location>
        <begin position="1"/>
        <end position="17"/>
    </location>
</feature>